<dbReference type="PANTHER" id="PTHR46889:SF4">
    <property type="entry name" value="TRANSPOSASE INSO FOR INSERTION SEQUENCE ELEMENT IS911B-RELATED"/>
    <property type="match status" value="1"/>
</dbReference>
<protein>
    <submittedName>
        <fullName evidence="3">IS3 family transposase</fullName>
    </submittedName>
</protein>
<dbReference type="AlphaFoldDB" id="A0A7X6DBM4"/>
<evidence type="ECO:0000313" key="3">
    <source>
        <dbReference type="EMBL" id="NKC69362.1"/>
    </source>
</evidence>
<evidence type="ECO:0000313" key="4">
    <source>
        <dbReference type="Proteomes" id="UP000521358"/>
    </source>
</evidence>
<feature type="domain" description="Integrase catalytic" evidence="2">
    <location>
        <begin position="139"/>
        <end position="266"/>
    </location>
</feature>
<gene>
    <name evidence="3" type="ORF">HED35_14915</name>
</gene>
<dbReference type="GO" id="GO:0003676">
    <property type="term" value="F:nucleic acid binding"/>
    <property type="evidence" value="ECO:0007669"/>
    <property type="project" value="InterPro"/>
</dbReference>
<dbReference type="NCBIfam" id="NF033516">
    <property type="entry name" value="transpos_IS3"/>
    <property type="match status" value="1"/>
</dbReference>
<dbReference type="PROSITE" id="PS50994">
    <property type="entry name" value="INTEGRASE"/>
    <property type="match status" value="1"/>
</dbReference>
<feature type="non-terminal residue" evidence="3">
    <location>
        <position position="266"/>
    </location>
</feature>
<dbReference type="InterPro" id="IPR012337">
    <property type="entry name" value="RNaseH-like_sf"/>
</dbReference>
<comment type="caution">
    <text evidence="3">The sequence shown here is derived from an EMBL/GenBank/DDBJ whole genome shotgun (WGS) entry which is preliminary data.</text>
</comment>
<dbReference type="InterPro" id="IPR050900">
    <property type="entry name" value="Transposase_IS3/IS150/IS904"/>
</dbReference>
<dbReference type="Pfam" id="PF13276">
    <property type="entry name" value="HTH_21"/>
    <property type="match status" value="1"/>
</dbReference>
<proteinExistence type="predicted"/>
<dbReference type="InterPro" id="IPR048020">
    <property type="entry name" value="Transpos_IS3"/>
</dbReference>
<dbReference type="EMBL" id="JAAVMB010000039">
    <property type="protein sequence ID" value="NKC69362.1"/>
    <property type="molecule type" value="Genomic_DNA"/>
</dbReference>
<evidence type="ECO:0000256" key="1">
    <source>
        <dbReference type="ARBA" id="ARBA00002286"/>
    </source>
</evidence>
<comment type="function">
    <text evidence="1">Involved in the transposition of the insertion sequence.</text>
</comment>
<dbReference type="InterPro" id="IPR001584">
    <property type="entry name" value="Integrase_cat-core"/>
</dbReference>
<dbReference type="PANTHER" id="PTHR46889">
    <property type="entry name" value="TRANSPOSASE INSF FOR INSERTION SEQUENCE IS3B-RELATED"/>
    <property type="match status" value="1"/>
</dbReference>
<evidence type="ECO:0000259" key="2">
    <source>
        <dbReference type="PROSITE" id="PS50994"/>
    </source>
</evidence>
<sequence>MESKLTVHEKFEVIRRLREKHQKVTQVKHLCQLAGVSRSGYYHYLQTCSEASIKNQQDYSDYTLILEAYRFKNRNKGARLIKMTLEKYFNTVMNLKKIRRLMKKFNLVCPIRKANPYRRMAKTLGTSNHHPNHLNRQFNPPKPRKIFLTDITYLHYQNKHAYLSTIKDSCTKEIVAYRVSPNLKLDFVLETLEDLTPYLTNREESTALIHSDQGCHYTSNGFQSRVKELGLIQSMSRRGNCWDNAPQESFYGHMKDELNLDACVTY</sequence>
<dbReference type="Gene3D" id="3.30.420.10">
    <property type="entry name" value="Ribonuclease H-like superfamily/Ribonuclease H"/>
    <property type="match status" value="1"/>
</dbReference>
<dbReference type="Proteomes" id="UP000521358">
    <property type="component" value="Unassembled WGS sequence"/>
</dbReference>
<dbReference type="Pfam" id="PF00665">
    <property type="entry name" value="rve"/>
    <property type="match status" value="1"/>
</dbReference>
<dbReference type="InterPro" id="IPR025948">
    <property type="entry name" value="HTH-like_dom"/>
</dbReference>
<reference evidence="3 4" key="1">
    <citation type="submission" date="2020-03" db="EMBL/GenBank/DDBJ databases">
        <title>Bacterial samples isolated from urine from healthy bovine heifers (Gyr breed).</title>
        <authorList>
            <person name="Giannattasio-Ferraz S."/>
            <person name="Maskeri L."/>
            <person name="Penido A."/>
            <person name="Barbosa-Stancioli E.F."/>
            <person name="Putonti C."/>
        </authorList>
    </citation>
    <scope>NUCLEOTIDE SEQUENCE [LARGE SCALE GENOMIC DNA]</scope>
    <source>
        <strain evidence="3 4">UFMG-H7</strain>
    </source>
</reference>
<dbReference type="GO" id="GO:0015074">
    <property type="term" value="P:DNA integration"/>
    <property type="evidence" value="ECO:0007669"/>
    <property type="project" value="InterPro"/>
</dbReference>
<dbReference type="InterPro" id="IPR036397">
    <property type="entry name" value="RNaseH_sf"/>
</dbReference>
<name>A0A7X6DBM4_9ENTE</name>
<organism evidence="3 4">
    <name type="scientific">Vagococcus fluvialis</name>
    <dbReference type="NCBI Taxonomy" id="2738"/>
    <lineage>
        <taxon>Bacteria</taxon>
        <taxon>Bacillati</taxon>
        <taxon>Bacillota</taxon>
        <taxon>Bacilli</taxon>
        <taxon>Lactobacillales</taxon>
        <taxon>Enterococcaceae</taxon>
        <taxon>Vagococcus</taxon>
    </lineage>
</organism>
<dbReference type="RefSeq" id="WP_167808332.1">
    <property type="nucleotide sequence ID" value="NZ_JAAVMB010000039.1"/>
</dbReference>
<dbReference type="SUPFAM" id="SSF53098">
    <property type="entry name" value="Ribonuclease H-like"/>
    <property type="match status" value="1"/>
</dbReference>
<accession>A0A7X6DBM4</accession>